<dbReference type="InterPro" id="IPR030489">
    <property type="entry name" value="TR_Rrf2-type_CS"/>
</dbReference>
<accession>A0A7R8X1L0</accession>
<dbReference type="GO" id="GO:0003700">
    <property type="term" value="F:DNA-binding transcription factor activity"/>
    <property type="evidence" value="ECO:0007669"/>
    <property type="project" value="TreeGrafter"/>
</dbReference>
<dbReference type="EMBL" id="OB719913">
    <property type="protein sequence ID" value="CAD7239250.1"/>
    <property type="molecule type" value="Genomic_DNA"/>
</dbReference>
<dbReference type="AlphaFoldDB" id="A0A7R8X1L0"/>
<dbReference type="SUPFAM" id="SSF46785">
    <property type="entry name" value="Winged helix' DNA-binding domain"/>
    <property type="match status" value="1"/>
</dbReference>
<protein>
    <submittedName>
        <fullName evidence="2">Uncharacterized protein</fullName>
    </submittedName>
</protein>
<dbReference type="Gene3D" id="1.10.10.10">
    <property type="entry name" value="Winged helix-like DNA-binding domain superfamily/Winged helix DNA-binding domain"/>
    <property type="match status" value="1"/>
</dbReference>
<reference evidence="2" key="1">
    <citation type="submission" date="2020-11" db="EMBL/GenBank/DDBJ databases">
        <authorList>
            <person name="Tran Van P."/>
        </authorList>
    </citation>
    <scope>NUCLEOTIDE SEQUENCE</scope>
</reference>
<feature type="non-terminal residue" evidence="2">
    <location>
        <position position="146"/>
    </location>
</feature>
<dbReference type="InterPro" id="IPR000944">
    <property type="entry name" value="Tscrpt_reg_Rrf2"/>
</dbReference>
<sequence length="146" mass="15903">VSQSHMVKVIGQLAKLGYVQTIRGKNGGIRLAVSPETINIGEVIEQLENYLDGVDCTTTSCQLLPCCELKKALIEGMRAFIDTLRKYTLADLMVNKNQLIPLLAIVRCKQLSQAGLQPAVVAAAATEKYLQVTQMVAFDGIGNRHC</sequence>
<dbReference type="Pfam" id="PF02082">
    <property type="entry name" value="Rrf2"/>
    <property type="match status" value="1"/>
</dbReference>
<dbReference type="NCBIfam" id="TIGR00738">
    <property type="entry name" value="rrf2_super"/>
    <property type="match status" value="1"/>
</dbReference>
<evidence type="ECO:0000256" key="1">
    <source>
        <dbReference type="ARBA" id="ARBA00023125"/>
    </source>
</evidence>
<gene>
    <name evidence="2" type="ORF">CTOB1V02_LOCUS17065</name>
</gene>
<dbReference type="OrthoDB" id="10018680at2759"/>
<dbReference type="PANTHER" id="PTHR33221:SF4">
    <property type="entry name" value="HTH-TYPE TRANSCRIPTIONAL REPRESSOR NSRR"/>
    <property type="match status" value="1"/>
</dbReference>
<feature type="non-terminal residue" evidence="2">
    <location>
        <position position="1"/>
    </location>
</feature>
<organism evidence="2">
    <name type="scientific">Cyprideis torosa</name>
    <dbReference type="NCBI Taxonomy" id="163714"/>
    <lineage>
        <taxon>Eukaryota</taxon>
        <taxon>Metazoa</taxon>
        <taxon>Ecdysozoa</taxon>
        <taxon>Arthropoda</taxon>
        <taxon>Crustacea</taxon>
        <taxon>Oligostraca</taxon>
        <taxon>Ostracoda</taxon>
        <taxon>Podocopa</taxon>
        <taxon>Podocopida</taxon>
        <taxon>Cytherocopina</taxon>
        <taxon>Cytheroidea</taxon>
        <taxon>Cytherideidae</taxon>
        <taxon>Cyprideis</taxon>
    </lineage>
</organism>
<keyword evidence="1" id="KW-0238">DNA-binding</keyword>
<dbReference type="InterPro" id="IPR036390">
    <property type="entry name" value="WH_DNA-bd_sf"/>
</dbReference>
<name>A0A7R8X1L0_9CRUS</name>
<dbReference type="PROSITE" id="PS51197">
    <property type="entry name" value="HTH_RRF2_2"/>
    <property type="match status" value="1"/>
</dbReference>
<dbReference type="PANTHER" id="PTHR33221">
    <property type="entry name" value="WINGED HELIX-TURN-HELIX TRANSCRIPTIONAL REGULATOR, RRF2 FAMILY"/>
    <property type="match status" value="1"/>
</dbReference>
<evidence type="ECO:0000313" key="2">
    <source>
        <dbReference type="EMBL" id="CAD7239250.1"/>
    </source>
</evidence>
<dbReference type="GO" id="GO:0005829">
    <property type="term" value="C:cytosol"/>
    <property type="evidence" value="ECO:0007669"/>
    <property type="project" value="TreeGrafter"/>
</dbReference>
<dbReference type="PROSITE" id="PS01332">
    <property type="entry name" value="HTH_RRF2_1"/>
    <property type="match status" value="1"/>
</dbReference>
<dbReference type="GO" id="GO:0003677">
    <property type="term" value="F:DNA binding"/>
    <property type="evidence" value="ECO:0007669"/>
    <property type="project" value="UniProtKB-KW"/>
</dbReference>
<proteinExistence type="predicted"/>
<dbReference type="InterPro" id="IPR036388">
    <property type="entry name" value="WH-like_DNA-bd_sf"/>
</dbReference>